<comment type="caution">
    <text evidence="1">The sequence shown here is derived from an EMBL/GenBank/DDBJ whole genome shotgun (WGS) entry which is preliminary data.</text>
</comment>
<dbReference type="RefSeq" id="WP_230666133.1">
    <property type="nucleotide sequence ID" value="NZ_JAJNAY010000001.1"/>
</dbReference>
<proteinExistence type="predicted"/>
<protein>
    <submittedName>
        <fullName evidence="1">Uncharacterized protein</fullName>
    </submittedName>
</protein>
<evidence type="ECO:0000313" key="2">
    <source>
        <dbReference type="Proteomes" id="UP001108025"/>
    </source>
</evidence>
<gene>
    <name evidence="1" type="ORF">LO744_00015</name>
</gene>
<dbReference type="AlphaFoldDB" id="A0A9Q3UZW7"/>
<dbReference type="Proteomes" id="UP001108025">
    <property type="component" value="Unassembled WGS sequence"/>
</dbReference>
<reference evidence="1" key="1">
    <citation type="submission" date="2021-11" db="EMBL/GenBank/DDBJ databases">
        <title>Description of novel Chryseobacterium species.</title>
        <authorList>
            <person name="Saticioglu I.B."/>
            <person name="Ay H."/>
            <person name="Altun S."/>
            <person name="Duman M."/>
        </authorList>
    </citation>
    <scope>NUCLEOTIDE SEQUENCE</scope>
    <source>
        <strain evidence="1">C-17</strain>
    </source>
</reference>
<name>A0A9Q3UZW7_9FLAO</name>
<dbReference type="EMBL" id="JAJNAY010000001">
    <property type="protein sequence ID" value="MCD1115261.1"/>
    <property type="molecule type" value="Genomic_DNA"/>
</dbReference>
<sequence length="124" mass="14070">MNTLTDYKVTFGIKKIHGFNIKFMHSISYSLDSIIATFRSIIGCDHLLEVINLSSNVSQQGETVYTTQSLQIITISYTLTKIYHDMEAYDLNPNITPDYSLPTADFKEIVKAWRNFVTNGSSGY</sequence>
<accession>A0A9Q3UZW7</accession>
<evidence type="ECO:0000313" key="1">
    <source>
        <dbReference type="EMBL" id="MCD1115261.1"/>
    </source>
</evidence>
<keyword evidence="2" id="KW-1185">Reference proteome</keyword>
<organism evidence="1 2">
    <name type="scientific">Chryseobacterium turcicum</name>
    <dbReference type="NCBI Taxonomy" id="2898076"/>
    <lineage>
        <taxon>Bacteria</taxon>
        <taxon>Pseudomonadati</taxon>
        <taxon>Bacteroidota</taxon>
        <taxon>Flavobacteriia</taxon>
        <taxon>Flavobacteriales</taxon>
        <taxon>Weeksellaceae</taxon>
        <taxon>Chryseobacterium group</taxon>
        <taxon>Chryseobacterium</taxon>
    </lineage>
</organism>